<name>A0A2T2WVL6_SULTH</name>
<dbReference type="Gene3D" id="2.70.98.10">
    <property type="match status" value="1"/>
</dbReference>
<dbReference type="CDD" id="cd07430">
    <property type="entry name" value="GH15_N"/>
    <property type="match status" value="1"/>
</dbReference>
<dbReference type="AlphaFoldDB" id="A0A2T2WVL6"/>
<dbReference type="SUPFAM" id="SSF74650">
    <property type="entry name" value="Galactose mutarotase-like"/>
    <property type="match status" value="1"/>
</dbReference>
<dbReference type="GO" id="GO:0030246">
    <property type="term" value="F:carbohydrate binding"/>
    <property type="evidence" value="ECO:0007669"/>
    <property type="project" value="InterPro"/>
</dbReference>
<evidence type="ECO:0008006" key="5">
    <source>
        <dbReference type="Google" id="ProtNLM"/>
    </source>
</evidence>
<dbReference type="InterPro" id="IPR008928">
    <property type="entry name" value="6-hairpin_glycosidase_sf"/>
</dbReference>
<evidence type="ECO:0000313" key="3">
    <source>
        <dbReference type="EMBL" id="PSR26297.1"/>
    </source>
</evidence>
<dbReference type="GO" id="GO:0004553">
    <property type="term" value="F:hydrolase activity, hydrolyzing O-glycosyl compounds"/>
    <property type="evidence" value="ECO:0007669"/>
    <property type="project" value="TreeGrafter"/>
</dbReference>
<proteinExistence type="predicted"/>
<dbReference type="PANTHER" id="PTHR31616:SF0">
    <property type="entry name" value="GLUCAN 1,4-ALPHA-GLUCOSIDASE"/>
    <property type="match status" value="1"/>
</dbReference>
<dbReference type="Pfam" id="PF09137">
    <property type="entry name" value="Glucodextran_N"/>
    <property type="match status" value="1"/>
</dbReference>
<evidence type="ECO:0000259" key="1">
    <source>
        <dbReference type="Pfam" id="PF00723"/>
    </source>
</evidence>
<dbReference type="Proteomes" id="UP000242705">
    <property type="component" value="Unassembled WGS sequence"/>
</dbReference>
<accession>A0A2T2WVL6</accession>
<organism evidence="3 4">
    <name type="scientific">Sulfobacillus thermosulfidooxidans</name>
    <dbReference type="NCBI Taxonomy" id="28034"/>
    <lineage>
        <taxon>Bacteria</taxon>
        <taxon>Bacillati</taxon>
        <taxon>Bacillota</taxon>
        <taxon>Clostridia</taxon>
        <taxon>Eubacteriales</taxon>
        <taxon>Clostridiales Family XVII. Incertae Sedis</taxon>
        <taxon>Sulfobacillus</taxon>
    </lineage>
</organism>
<dbReference type="InterPro" id="IPR012341">
    <property type="entry name" value="6hp_glycosidase-like_sf"/>
</dbReference>
<evidence type="ECO:0000313" key="4">
    <source>
        <dbReference type="Proteomes" id="UP000242705"/>
    </source>
</evidence>
<comment type="caution">
    <text evidence="3">The sequence shown here is derived from an EMBL/GenBank/DDBJ whole genome shotgun (WGS) entry which is preliminary data.</text>
</comment>
<protein>
    <recommendedName>
        <fullName evidence="5">Glucan 1,4-alpha-glucosidase</fullName>
    </recommendedName>
</protein>
<dbReference type="InterPro" id="IPR011613">
    <property type="entry name" value="GH15-like"/>
</dbReference>
<dbReference type="GO" id="GO:0005975">
    <property type="term" value="P:carbohydrate metabolic process"/>
    <property type="evidence" value="ECO:0007669"/>
    <property type="project" value="InterPro"/>
</dbReference>
<evidence type="ECO:0000259" key="2">
    <source>
        <dbReference type="Pfam" id="PF09137"/>
    </source>
</evidence>
<sequence length="789" mass="89423">MQAPGAPGLEPRWTSSDKMAVGTSIAGTSRVWFTLSHGILNEIYFPRMDQANTRDAQFLVLTRDGRFLEEKRDLRHDFHYIDPDAPAFELINTDPQGTFRIIKRIVTWPDGNVVIQQFRFEVLHGSIEDFRVFLLVAPHIGNQGAHNNAQIITLREEPALLAWREATALCIQSTAKFKSCSVGYVGASDGWTQLYYRRTLEAYDEALDGNVALTAELDLTEPEQMIALAFGRSIQEAKFTASLALLHPYYTIEQRYIQQWREYMSGLSGLLPYDDPHSREQRISAMVLKIHHGKLFPGGIIASLSIPWGNAAGDGNMGGYHLVWPRDMVEAAQAFIALGDIEAAWQALLFLIATQKADGSWPQNFWLDGVPYWSGSQLDETAFPIHLAYHLWQLKDIKNQRAVYGMVKKALRYICLSGPVTQQDRWEEDGGYSPSTLAATISALVLGADLARQQGDDNIAEFCEHLADYWQGRIDKWTFTEHGQVDPRFPRHYVRIHVSVPPSPDGRVEHGYVPIKNVLPGEPNQYPEEAVIDGGFLELVRYGLKSPRDPHIVDSVAAYDAVLKVDLPYGPLWHRYNHDGYGEMPDGSPFQGAGQGRLWPLLAGERGHYALALGESPEPYLRAMEGASSVGGMIPEQVWDQPDIPEKELYFGRPSGSAMPLVWAHAEYIKLLRSAMDGRVFELPDVVRMRYTVHPTHSPMVFWQFNHKRHHFYPGDETLRIVVPQHAQCVFTTNEWKTHEMQDMRDNGLGVYFLDVDLKGQDMVEFTFYWPEAGHWEGQNYRLDLIKTS</sequence>
<dbReference type="InterPro" id="IPR014718">
    <property type="entry name" value="GH-type_carb-bd"/>
</dbReference>
<reference evidence="3 4" key="1">
    <citation type="journal article" date="2014" name="BMC Genomics">
        <title>Comparison of environmental and isolate Sulfobacillus genomes reveals diverse carbon, sulfur, nitrogen, and hydrogen metabolisms.</title>
        <authorList>
            <person name="Justice N.B."/>
            <person name="Norman A."/>
            <person name="Brown C.T."/>
            <person name="Singh A."/>
            <person name="Thomas B.C."/>
            <person name="Banfield J.F."/>
        </authorList>
    </citation>
    <scope>NUCLEOTIDE SEQUENCE [LARGE SCALE GENOMIC DNA]</scope>
    <source>
        <strain evidence="3">AMDSBA5</strain>
    </source>
</reference>
<dbReference type="Gene3D" id="1.50.10.10">
    <property type="match status" value="1"/>
</dbReference>
<dbReference type="InterPro" id="IPR015220">
    <property type="entry name" value="Glucodextranase_N"/>
</dbReference>
<dbReference type="GO" id="GO:0016757">
    <property type="term" value="F:glycosyltransferase activity"/>
    <property type="evidence" value="ECO:0007669"/>
    <property type="project" value="UniProtKB-ARBA"/>
</dbReference>
<feature type="domain" description="Glucodextranase N-terminal" evidence="2">
    <location>
        <begin position="3"/>
        <end position="264"/>
    </location>
</feature>
<dbReference type="SUPFAM" id="SSF48208">
    <property type="entry name" value="Six-hairpin glycosidases"/>
    <property type="match status" value="1"/>
</dbReference>
<dbReference type="InterPro" id="IPR011013">
    <property type="entry name" value="Gal_mutarotase_sf_dom"/>
</dbReference>
<gene>
    <name evidence="3" type="ORF">C7B47_11005</name>
</gene>
<dbReference type="PANTHER" id="PTHR31616">
    <property type="entry name" value="TREHALASE"/>
    <property type="match status" value="1"/>
</dbReference>
<feature type="domain" description="GH15-like" evidence="1">
    <location>
        <begin position="288"/>
        <end position="671"/>
    </location>
</feature>
<dbReference type="EMBL" id="PXYX01000024">
    <property type="protein sequence ID" value="PSR26297.1"/>
    <property type="molecule type" value="Genomic_DNA"/>
</dbReference>
<dbReference type="Pfam" id="PF00723">
    <property type="entry name" value="Glyco_hydro_15"/>
    <property type="match status" value="1"/>
</dbReference>